<feature type="chain" id="PRO_5012574088" evidence="1">
    <location>
        <begin position="21"/>
        <end position="253"/>
    </location>
</feature>
<accession>A0A1W0WTV8</accession>
<protein>
    <submittedName>
        <fullName evidence="2">Uncharacterized protein</fullName>
    </submittedName>
</protein>
<gene>
    <name evidence="2" type="ORF">BV898_07261</name>
</gene>
<organism evidence="2 3">
    <name type="scientific">Hypsibius exemplaris</name>
    <name type="common">Freshwater tardigrade</name>
    <dbReference type="NCBI Taxonomy" id="2072580"/>
    <lineage>
        <taxon>Eukaryota</taxon>
        <taxon>Metazoa</taxon>
        <taxon>Ecdysozoa</taxon>
        <taxon>Tardigrada</taxon>
        <taxon>Eutardigrada</taxon>
        <taxon>Parachela</taxon>
        <taxon>Hypsibioidea</taxon>
        <taxon>Hypsibiidae</taxon>
        <taxon>Hypsibius</taxon>
    </lineage>
</organism>
<comment type="caution">
    <text evidence="2">The sequence shown here is derived from an EMBL/GenBank/DDBJ whole genome shotgun (WGS) entry which is preliminary data.</text>
</comment>
<dbReference type="AlphaFoldDB" id="A0A1W0WTV8"/>
<reference evidence="3" key="1">
    <citation type="submission" date="2017-01" db="EMBL/GenBank/DDBJ databases">
        <title>Comparative genomics of anhydrobiosis in the tardigrade Hypsibius dujardini.</title>
        <authorList>
            <person name="Yoshida Y."/>
            <person name="Koutsovoulos G."/>
            <person name="Laetsch D."/>
            <person name="Stevens L."/>
            <person name="Kumar S."/>
            <person name="Horikawa D."/>
            <person name="Ishino K."/>
            <person name="Komine S."/>
            <person name="Tomita M."/>
            <person name="Blaxter M."/>
            <person name="Arakawa K."/>
        </authorList>
    </citation>
    <scope>NUCLEOTIDE SEQUENCE [LARGE SCALE GENOMIC DNA]</scope>
    <source>
        <strain evidence="3">Z151</strain>
    </source>
</reference>
<sequence>MELPAFLLAVTIWISTPVRGQFQVTSVNGRPVSGGSASASGGNTFGSANLANTNSAGSGSAGDSAFSITSVNGRPVVNNFNGQGGSTLLDTNKMRIEVLLVRFENPGSLMHDGQFCDTASKCDPRFLVDLDVVQPLAPFPGMKPVTAFQNLFEVTNKDVFDIGRSVVRDVCSSVSRANLRVSVSDIDDVTAPDLIDEYDCVFDVGRIAPDAMNADWSQLLECRSLRHRTPPFVKLFYRHREYALPRDNFNTAC</sequence>
<name>A0A1W0WTV8_HYPEX</name>
<dbReference type="EMBL" id="MTYJ01000047">
    <property type="protein sequence ID" value="OQV18632.1"/>
    <property type="molecule type" value="Genomic_DNA"/>
</dbReference>
<proteinExistence type="predicted"/>
<keyword evidence="1" id="KW-0732">Signal</keyword>
<evidence type="ECO:0000256" key="1">
    <source>
        <dbReference type="SAM" id="SignalP"/>
    </source>
</evidence>
<evidence type="ECO:0000313" key="3">
    <source>
        <dbReference type="Proteomes" id="UP000192578"/>
    </source>
</evidence>
<feature type="signal peptide" evidence="1">
    <location>
        <begin position="1"/>
        <end position="20"/>
    </location>
</feature>
<keyword evidence="3" id="KW-1185">Reference proteome</keyword>
<dbReference type="Proteomes" id="UP000192578">
    <property type="component" value="Unassembled WGS sequence"/>
</dbReference>
<evidence type="ECO:0000313" key="2">
    <source>
        <dbReference type="EMBL" id="OQV18632.1"/>
    </source>
</evidence>
<dbReference type="OrthoDB" id="10052761at2759"/>